<evidence type="ECO:0000313" key="3">
    <source>
        <dbReference type="Proteomes" id="UP001165341"/>
    </source>
</evidence>
<keyword evidence="3" id="KW-1185">Reference proteome</keyword>
<dbReference type="Gene3D" id="1.20.120.450">
    <property type="entry name" value="dinb family like domain"/>
    <property type="match status" value="1"/>
</dbReference>
<dbReference type="Pfam" id="PF11716">
    <property type="entry name" value="MDMPI_N"/>
    <property type="match status" value="1"/>
</dbReference>
<dbReference type="GO" id="GO:0046872">
    <property type="term" value="F:metal ion binding"/>
    <property type="evidence" value="ECO:0007669"/>
    <property type="project" value="InterPro"/>
</dbReference>
<dbReference type="SUPFAM" id="SSF109854">
    <property type="entry name" value="DinB/YfiT-like putative metalloenzymes"/>
    <property type="match status" value="1"/>
</dbReference>
<reference evidence="2" key="1">
    <citation type="submission" date="2022-03" db="EMBL/GenBank/DDBJ databases">
        <title>Cryobacterium sp. nov. strain ZS14-85, isolated from Antarctic soil.</title>
        <authorList>
            <person name="Li J."/>
            <person name="Niu G."/>
        </authorList>
    </citation>
    <scope>NUCLEOTIDE SEQUENCE</scope>
    <source>
        <strain evidence="2">ZS14-85</strain>
    </source>
</reference>
<dbReference type="InterPro" id="IPR034660">
    <property type="entry name" value="DinB/YfiT-like"/>
</dbReference>
<dbReference type="InterPro" id="IPR017520">
    <property type="entry name" value="CHP03086"/>
</dbReference>
<dbReference type="NCBIfam" id="TIGR03086">
    <property type="entry name" value="TIGR03086 family metal-binding protein"/>
    <property type="match status" value="1"/>
</dbReference>
<gene>
    <name evidence="2" type="ORF">MQH31_06065</name>
</gene>
<proteinExistence type="predicted"/>
<dbReference type="InterPro" id="IPR024344">
    <property type="entry name" value="MDMPI_metal-binding"/>
</dbReference>
<name>A0AA41QTG4_9MICO</name>
<dbReference type="EMBL" id="JALGAR010000001">
    <property type="protein sequence ID" value="MCI4657377.1"/>
    <property type="molecule type" value="Genomic_DNA"/>
</dbReference>
<sequence>MESNWLALQQQAHQEFSARLAQVTSWDAPTPDSEWTVRDLVRHVVRGQQTVPRLLAGRSAIEAKLTRAPLGSDLQAEWDTYSALATAAWSEAPADAPVRLASETVSAEEYLREQVAEVTIHTWDLARAVSADDTLDDELVAAVWTVFEPQKDALEASGLFAPPVPLPDDAPLQTRLLALTGRDAR</sequence>
<organism evidence="2 3">
    <name type="scientific">Cryobacterium zhongshanensis</name>
    <dbReference type="NCBI Taxonomy" id="2928153"/>
    <lineage>
        <taxon>Bacteria</taxon>
        <taxon>Bacillati</taxon>
        <taxon>Actinomycetota</taxon>
        <taxon>Actinomycetes</taxon>
        <taxon>Micrococcales</taxon>
        <taxon>Microbacteriaceae</taxon>
        <taxon>Cryobacterium</taxon>
    </lineage>
</organism>
<dbReference type="AlphaFoldDB" id="A0AA41QTG4"/>
<dbReference type="RefSeq" id="WP_134532261.1">
    <property type="nucleotide sequence ID" value="NZ_JALGAR010000001.1"/>
</dbReference>
<dbReference type="InterPro" id="IPR017517">
    <property type="entry name" value="Maleyloyr_isom"/>
</dbReference>
<comment type="caution">
    <text evidence="2">The sequence shown here is derived from an EMBL/GenBank/DDBJ whole genome shotgun (WGS) entry which is preliminary data.</text>
</comment>
<protein>
    <submittedName>
        <fullName evidence="2">TIGR03086 family metal-binding protein</fullName>
    </submittedName>
</protein>
<feature type="domain" description="Mycothiol-dependent maleylpyruvate isomerase metal-binding" evidence="1">
    <location>
        <begin position="11"/>
        <end position="126"/>
    </location>
</feature>
<evidence type="ECO:0000259" key="1">
    <source>
        <dbReference type="Pfam" id="PF11716"/>
    </source>
</evidence>
<evidence type="ECO:0000313" key="2">
    <source>
        <dbReference type="EMBL" id="MCI4657377.1"/>
    </source>
</evidence>
<dbReference type="Proteomes" id="UP001165341">
    <property type="component" value="Unassembled WGS sequence"/>
</dbReference>
<accession>A0AA41QTG4</accession>
<dbReference type="NCBIfam" id="TIGR03083">
    <property type="entry name" value="maleylpyruvate isomerase family mycothiol-dependent enzyme"/>
    <property type="match status" value="1"/>
</dbReference>